<evidence type="ECO:0000313" key="8">
    <source>
        <dbReference type="WBParaSite" id="PSAMB.scaffold69size87481.g1363.t1"/>
    </source>
</evidence>
<dbReference type="GO" id="GO:0003730">
    <property type="term" value="F:mRNA 3'-UTR binding"/>
    <property type="evidence" value="ECO:0007669"/>
    <property type="project" value="TreeGrafter"/>
</dbReference>
<dbReference type="GO" id="GO:0043186">
    <property type="term" value="C:P granule"/>
    <property type="evidence" value="ECO:0007669"/>
    <property type="project" value="UniProtKB-ARBA"/>
</dbReference>
<dbReference type="InterPro" id="IPR000571">
    <property type="entry name" value="Znf_CCCH"/>
</dbReference>
<dbReference type="FunFam" id="4.10.1000.10:FF:000001">
    <property type="entry name" value="zinc finger CCCH domain-containing protein 15-like"/>
    <property type="match status" value="1"/>
</dbReference>
<evidence type="ECO:0000256" key="3">
    <source>
        <dbReference type="ARBA" id="ARBA00022771"/>
    </source>
</evidence>
<evidence type="ECO:0000256" key="1">
    <source>
        <dbReference type="ARBA" id="ARBA00022723"/>
    </source>
</evidence>
<evidence type="ECO:0000259" key="6">
    <source>
        <dbReference type="PROSITE" id="PS50103"/>
    </source>
</evidence>
<proteinExistence type="predicted"/>
<dbReference type="GO" id="GO:0008270">
    <property type="term" value="F:zinc ion binding"/>
    <property type="evidence" value="ECO:0007669"/>
    <property type="project" value="UniProtKB-KW"/>
</dbReference>
<evidence type="ECO:0000256" key="5">
    <source>
        <dbReference type="PROSITE-ProRule" id="PRU00723"/>
    </source>
</evidence>
<evidence type="ECO:0000313" key="7">
    <source>
        <dbReference type="Proteomes" id="UP000887566"/>
    </source>
</evidence>
<dbReference type="SMART" id="SM00356">
    <property type="entry name" value="ZnF_C3H1"/>
    <property type="match status" value="2"/>
</dbReference>
<keyword evidence="3 5" id="KW-0863">Zinc-finger</keyword>
<evidence type="ECO:0000256" key="4">
    <source>
        <dbReference type="ARBA" id="ARBA00022833"/>
    </source>
</evidence>
<dbReference type="Gene3D" id="4.10.1000.10">
    <property type="entry name" value="Zinc finger, CCCH-type"/>
    <property type="match status" value="2"/>
</dbReference>
<feature type="zinc finger region" description="C3H1-type" evidence="5">
    <location>
        <begin position="81"/>
        <end position="109"/>
    </location>
</feature>
<dbReference type="InterPro" id="IPR045877">
    <property type="entry name" value="ZFP36-like"/>
</dbReference>
<dbReference type="Pfam" id="PF00642">
    <property type="entry name" value="zf-CCCH"/>
    <property type="match status" value="2"/>
</dbReference>
<dbReference type="Proteomes" id="UP000887566">
    <property type="component" value="Unplaced"/>
</dbReference>
<protein>
    <submittedName>
        <fullName evidence="8">C3H1-type domain-containing protein</fullName>
    </submittedName>
</protein>
<feature type="domain" description="C3H1-type" evidence="6">
    <location>
        <begin position="81"/>
        <end position="109"/>
    </location>
</feature>
<name>A0A914XC95_9BILA</name>
<accession>A0A914XC95</accession>
<keyword evidence="2" id="KW-0677">Repeat</keyword>
<organism evidence="7 8">
    <name type="scientific">Plectus sambesii</name>
    <dbReference type="NCBI Taxonomy" id="2011161"/>
    <lineage>
        <taxon>Eukaryota</taxon>
        <taxon>Metazoa</taxon>
        <taxon>Ecdysozoa</taxon>
        <taxon>Nematoda</taxon>
        <taxon>Chromadorea</taxon>
        <taxon>Plectida</taxon>
        <taxon>Plectina</taxon>
        <taxon>Plectoidea</taxon>
        <taxon>Plectidae</taxon>
        <taxon>Plectus</taxon>
    </lineage>
</organism>
<sequence>MFYVPSAMSMPAFLPSAPSYHPIQHFGSIMPSPQPTTPQGAWVFCPTPAIFPAQFMQQQQQVQRDRSDIGGNARVLKNPKLFKTELCRSWMDFGRCNYGDRCQYAHGEDERRSLPRPRHPKYKTEPCVMFARYGNCAYGGGCHFVHDDSLLISSSPPISHKADTLSTGSSNSSTDQSSVAFRWPSIDSLEQYEQQQLLNRNVALDSSSMVNYTSAAPSLFSARLPVFQHITDSNEHDK</sequence>
<reference evidence="8" key="1">
    <citation type="submission" date="2022-11" db="UniProtKB">
        <authorList>
            <consortium name="WormBaseParasite"/>
        </authorList>
    </citation>
    <scope>IDENTIFICATION</scope>
</reference>
<dbReference type="PROSITE" id="PS50103">
    <property type="entry name" value="ZF_C3H1"/>
    <property type="match status" value="2"/>
</dbReference>
<feature type="domain" description="C3H1-type" evidence="6">
    <location>
        <begin position="121"/>
        <end position="149"/>
    </location>
</feature>
<feature type="zinc finger region" description="C3H1-type" evidence="5">
    <location>
        <begin position="121"/>
        <end position="149"/>
    </location>
</feature>
<keyword evidence="4 5" id="KW-0862">Zinc</keyword>
<dbReference type="WBParaSite" id="PSAMB.scaffold69size87481.g1363.t1">
    <property type="protein sequence ID" value="PSAMB.scaffold69size87481.g1363.t1"/>
    <property type="gene ID" value="PSAMB.scaffold69size87481.g1363"/>
</dbReference>
<dbReference type="PANTHER" id="PTHR12547">
    <property type="entry name" value="CCCH ZINC FINGER/TIS11-RELATED"/>
    <property type="match status" value="1"/>
</dbReference>
<dbReference type="InterPro" id="IPR036855">
    <property type="entry name" value="Znf_CCCH_sf"/>
</dbReference>
<dbReference type="SUPFAM" id="SSF90229">
    <property type="entry name" value="CCCH zinc finger"/>
    <property type="match status" value="2"/>
</dbReference>
<dbReference type="AlphaFoldDB" id="A0A914XC95"/>
<keyword evidence="1 5" id="KW-0479">Metal-binding</keyword>
<dbReference type="GO" id="GO:0005829">
    <property type="term" value="C:cytosol"/>
    <property type="evidence" value="ECO:0007669"/>
    <property type="project" value="TreeGrafter"/>
</dbReference>
<evidence type="ECO:0000256" key="2">
    <source>
        <dbReference type="ARBA" id="ARBA00022737"/>
    </source>
</evidence>
<dbReference type="PANTHER" id="PTHR12547:SF185">
    <property type="entry name" value="C3H1-TYPE DOMAIN-CONTAINING PROTEIN"/>
    <property type="match status" value="1"/>
</dbReference>
<keyword evidence="7" id="KW-1185">Reference proteome</keyword>